<proteinExistence type="predicted"/>
<dbReference type="AlphaFoldDB" id="A0A0G1W2F0"/>
<dbReference type="EMBL" id="LCQD01000007">
    <property type="protein sequence ID" value="KKW12931.1"/>
    <property type="molecule type" value="Genomic_DNA"/>
</dbReference>
<dbReference type="InterPro" id="IPR011330">
    <property type="entry name" value="Glyco_hydro/deAcase_b/a-brl"/>
</dbReference>
<sequence>MRLEVSLYGDKSAVLGWQQLFEQEKTPYRYAGTEVTSLSSVNVVTGYPEGQIPAKNLASNDQILIVEPQGDYHQTQKTLQHSSIVFDHNITQLPRNASLELLDPRCGPNTAPMLRQLIVESYHRLNKPYVQIWYYSEPKPTVFLLRQDIDYVDIKATRSLGRLSAKHGIHGTYFVNVSGEEEFDEDIGHLTLEHPTTPDRIEPLSRLISGDNEIGNHGYWHWVFPDVQRNKENIRRAYTFLTGRLHTPVKGYASPGAEWNSELQRALEACHMEYSSDGLRDGGFPFFPYVSGKFASTLEVPCYVQCDASFEKPDFPALSGIIQDYFLKLITTNLNTHQPIAILGHPDFHGDRLEEFYAPIFRAINKHHIPSMSMGEYARWWKKRQGMNILCDLADNMLTVTSQNTGFAVSVTTNKGNWLYPMVVSHHTTNTLRVVL</sequence>
<evidence type="ECO:0000313" key="1">
    <source>
        <dbReference type="EMBL" id="KKW12931.1"/>
    </source>
</evidence>
<name>A0A0G1W2F0_9BACT</name>
<comment type="caution">
    <text evidence="1">The sequence shown here is derived from an EMBL/GenBank/DDBJ whole genome shotgun (WGS) entry which is preliminary data.</text>
</comment>
<dbReference type="SUPFAM" id="SSF88713">
    <property type="entry name" value="Glycoside hydrolase/deacetylase"/>
    <property type="match status" value="1"/>
</dbReference>
<accession>A0A0G1W2F0</accession>
<organism evidence="1 2">
    <name type="scientific">Candidatus Gottesmanbacteria bacterium GW2011_GWB1_49_7</name>
    <dbReference type="NCBI Taxonomy" id="1618448"/>
    <lineage>
        <taxon>Bacteria</taxon>
        <taxon>Candidatus Gottesmaniibacteriota</taxon>
    </lineage>
</organism>
<dbReference type="Proteomes" id="UP000034588">
    <property type="component" value="Unassembled WGS sequence"/>
</dbReference>
<protein>
    <submittedName>
        <fullName evidence="1">Uncharacterized protein</fullName>
    </submittedName>
</protein>
<dbReference type="GO" id="GO:0005975">
    <property type="term" value="P:carbohydrate metabolic process"/>
    <property type="evidence" value="ECO:0007669"/>
    <property type="project" value="InterPro"/>
</dbReference>
<evidence type="ECO:0000313" key="2">
    <source>
        <dbReference type="Proteomes" id="UP000034588"/>
    </source>
</evidence>
<dbReference type="Gene3D" id="3.20.20.370">
    <property type="entry name" value="Glycoside hydrolase/deacetylase"/>
    <property type="match status" value="1"/>
</dbReference>
<reference evidence="1 2" key="1">
    <citation type="journal article" date="2015" name="Nature">
        <title>rRNA introns, odd ribosomes, and small enigmatic genomes across a large radiation of phyla.</title>
        <authorList>
            <person name="Brown C.T."/>
            <person name="Hug L.A."/>
            <person name="Thomas B.C."/>
            <person name="Sharon I."/>
            <person name="Castelle C.J."/>
            <person name="Singh A."/>
            <person name="Wilkins M.J."/>
            <person name="Williams K.H."/>
            <person name="Banfield J.F."/>
        </authorList>
    </citation>
    <scope>NUCLEOTIDE SEQUENCE [LARGE SCALE GENOMIC DNA]</scope>
</reference>
<gene>
    <name evidence="1" type="ORF">UY48_C0007G0020</name>
</gene>